<dbReference type="Proteomes" id="UP000275267">
    <property type="component" value="Unassembled WGS sequence"/>
</dbReference>
<organism evidence="2 3">
    <name type="scientific">Panicum miliaceum</name>
    <name type="common">Proso millet</name>
    <name type="synonym">Broomcorn millet</name>
    <dbReference type="NCBI Taxonomy" id="4540"/>
    <lineage>
        <taxon>Eukaryota</taxon>
        <taxon>Viridiplantae</taxon>
        <taxon>Streptophyta</taxon>
        <taxon>Embryophyta</taxon>
        <taxon>Tracheophyta</taxon>
        <taxon>Spermatophyta</taxon>
        <taxon>Magnoliopsida</taxon>
        <taxon>Liliopsida</taxon>
        <taxon>Poales</taxon>
        <taxon>Poaceae</taxon>
        <taxon>PACMAD clade</taxon>
        <taxon>Panicoideae</taxon>
        <taxon>Panicodae</taxon>
        <taxon>Paniceae</taxon>
        <taxon>Panicinae</taxon>
        <taxon>Panicum</taxon>
        <taxon>Panicum sect. Panicum</taxon>
    </lineage>
</organism>
<dbReference type="AlphaFoldDB" id="A0A3L6Q293"/>
<dbReference type="Pfam" id="PF14111">
    <property type="entry name" value="DUF4283"/>
    <property type="match status" value="1"/>
</dbReference>
<dbReference type="InterPro" id="IPR040256">
    <property type="entry name" value="At4g02000-like"/>
</dbReference>
<gene>
    <name evidence="2" type="ORF">C2845_PM17G09350</name>
</gene>
<dbReference type="OrthoDB" id="686405at2759"/>
<evidence type="ECO:0000313" key="2">
    <source>
        <dbReference type="EMBL" id="RLM70087.1"/>
    </source>
</evidence>
<accession>A0A3L6Q293</accession>
<evidence type="ECO:0000313" key="3">
    <source>
        <dbReference type="Proteomes" id="UP000275267"/>
    </source>
</evidence>
<reference evidence="3" key="1">
    <citation type="journal article" date="2019" name="Nat. Commun.">
        <title>The genome of broomcorn millet.</title>
        <authorList>
            <person name="Zou C."/>
            <person name="Miki D."/>
            <person name="Li D."/>
            <person name="Tang Q."/>
            <person name="Xiao L."/>
            <person name="Rajput S."/>
            <person name="Deng P."/>
            <person name="Jia W."/>
            <person name="Huang R."/>
            <person name="Zhang M."/>
            <person name="Sun Y."/>
            <person name="Hu J."/>
            <person name="Fu X."/>
            <person name="Schnable P.S."/>
            <person name="Li F."/>
            <person name="Zhang H."/>
            <person name="Feng B."/>
            <person name="Zhu X."/>
            <person name="Liu R."/>
            <person name="Schnable J.C."/>
            <person name="Zhu J.-K."/>
            <person name="Zhang H."/>
        </authorList>
    </citation>
    <scope>NUCLEOTIDE SEQUENCE [LARGE SCALE GENOMIC DNA]</scope>
</reference>
<dbReference type="PANTHER" id="PTHR31286:SF166">
    <property type="entry name" value="OS01G0177800 PROTEIN"/>
    <property type="match status" value="1"/>
</dbReference>
<dbReference type="PANTHER" id="PTHR31286">
    <property type="entry name" value="GLYCINE-RICH CELL WALL STRUCTURAL PROTEIN 1.8-LIKE"/>
    <property type="match status" value="1"/>
</dbReference>
<protein>
    <recommendedName>
        <fullName evidence="1">DUF4283 domain-containing protein</fullName>
    </recommendedName>
</protein>
<sequence>MACRGNSTPRSGSQNSAEEEAHVVNLLEKMNLTHDEGDFAAFSDDDKEGKDVREWALIGKVLSPLALHITTITNAMRPAWGNPYGFTLRSVGEKVENLFIAGFGCQEDKLKALNGSPWMVGKHVVILQEYDETLKPSDICFSRMEMWVHILNLPLGRMNVKRGTRAAELIGEVIRVDAGEDGKISGEFVRARVLLILINLSAAGCS</sequence>
<comment type="caution">
    <text evidence="2">The sequence shown here is derived from an EMBL/GenBank/DDBJ whole genome shotgun (WGS) entry which is preliminary data.</text>
</comment>
<keyword evidence="3" id="KW-1185">Reference proteome</keyword>
<proteinExistence type="predicted"/>
<name>A0A3L6Q293_PANMI</name>
<dbReference type="EMBL" id="PQIB02000014">
    <property type="protein sequence ID" value="RLM70087.1"/>
    <property type="molecule type" value="Genomic_DNA"/>
</dbReference>
<evidence type="ECO:0000259" key="1">
    <source>
        <dbReference type="Pfam" id="PF14111"/>
    </source>
</evidence>
<dbReference type="STRING" id="4540.A0A3L6Q293"/>
<dbReference type="InterPro" id="IPR025558">
    <property type="entry name" value="DUF4283"/>
</dbReference>
<feature type="domain" description="DUF4283" evidence="1">
    <location>
        <begin position="54"/>
        <end position="137"/>
    </location>
</feature>